<dbReference type="CDD" id="cd06530">
    <property type="entry name" value="S26_SPase_I"/>
    <property type="match status" value="1"/>
</dbReference>
<evidence type="ECO:0000256" key="6">
    <source>
        <dbReference type="ARBA" id="ARBA00023136"/>
    </source>
</evidence>
<evidence type="ECO:0000256" key="4">
    <source>
        <dbReference type="ARBA" id="ARBA00022801"/>
    </source>
</evidence>
<keyword evidence="3 7" id="KW-0812">Transmembrane</keyword>
<dbReference type="Gene3D" id="2.10.109.10">
    <property type="entry name" value="Umud Fragment, subunit A"/>
    <property type="match status" value="1"/>
</dbReference>
<evidence type="ECO:0000256" key="2">
    <source>
        <dbReference type="ARBA" id="ARBA00022670"/>
    </source>
</evidence>
<dbReference type="GO" id="GO:0042720">
    <property type="term" value="C:mitochondrial inner membrane peptidase complex"/>
    <property type="evidence" value="ECO:0007669"/>
    <property type="project" value="InterPro"/>
</dbReference>
<gene>
    <name evidence="9" type="ORF">BJ085DRAFT_20231</name>
</gene>
<organism evidence="9 10">
    <name type="scientific">Dimargaris cristalligena</name>
    <dbReference type="NCBI Taxonomy" id="215637"/>
    <lineage>
        <taxon>Eukaryota</taxon>
        <taxon>Fungi</taxon>
        <taxon>Fungi incertae sedis</taxon>
        <taxon>Zoopagomycota</taxon>
        <taxon>Kickxellomycotina</taxon>
        <taxon>Dimargaritomycetes</taxon>
        <taxon>Dimargaritales</taxon>
        <taxon>Dimargaritaceae</taxon>
        <taxon>Dimargaris</taxon>
    </lineage>
</organism>
<dbReference type="EMBL" id="ML002355">
    <property type="protein sequence ID" value="RKP38550.1"/>
    <property type="molecule type" value="Genomic_DNA"/>
</dbReference>
<comment type="subcellular location">
    <subcellularLocation>
        <location evidence="1">Membrane</location>
        <topology evidence="1">Single-pass membrane protein</topology>
    </subcellularLocation>
</comment>
<reference evidence="10" key="1">
    <citation type="journal article" date="2018" name="Nat. Microbiol.">
        <title>Leveraging single-cell genomics to expand the fungal tree of life.</title>
        <authorList>
            <person name="Ahrendt S.R."/>
            <person name="Quandt C.A."/>
            <person name="Ciobanu D."/>
            <person name="Clum A."/>
            <person name="Salamov A."/>
            <person name="Andreopoulos B."/>
            <person name="Cheng J.F."/>
            <person name="Woyke T."/>
            <person name="Pelin A."/>
            <person name="Henrissat B."/>
            <person name="Reynolds N.K."/>
            <person name="Benny G.L."/>
            <person name="Smith M.E."/>
            <person name="James T.Y."/>
            <person name="Grigoriev I.V."/>
        </authorList>
    </citation>
    <scope>NUCLEOTIDE SEQUENCE [LARGE SCALE GENOMIC DNA]</scope>
    <source>
        <strain evidence="10">RSA 468</strain>
    </source>
</reference>
<keyword evidence="2" id="KW-0645">Protease</keyword>
<dbReference type="Pfam" id="PF10502">
    <property type="entry name" value="Peptidase_S26"/>
    <property type="match status" value="1"/>
</dbReference>
<keyword evidence="4" id="KW-0378">Hydrolase</keyword>
<evidence type="ECO:0000256" key="1">
    <source>
        <dbReference type="ARBA" id="ARBA00004167"/>
    </source>
</evidence>
<keyword evidence="10" id="KW-1185">Reference proteome</keyword>
<feature type="domain" description="Peptidase S26" evidence="8">
    <location>
        <begin position="10"/>
        <end position="93"/>
    </location>
</feature>
<dbReference type="Proteomes" id="UP000268162">
    <property type="component" value="Unassembled WGS sequence"/>
</dbReference>
<sequence length="103" mass="11484">MALRTTPFQRLLAYVPLTLFIATVICPLGRVEGRSMQPCLNPDSNQLSRDVVVVNTFINPSQYRRGDVVSFISPSNPKRTLTKRVIGMPHDLVVPQIHLGRAS</sequence>
<feature type="transmembrane region" description="Helical" evidence="7">
    <location>
        <begin position="12"/>
        <end position="31"/>
    </location>
</feature>
<proteinExistence type="predicted"/>
<evidence type="ECO:0000256" key="3">
    <source>
        <dbReference type="ARBA" id="ARBA00022692"/>
    </source>
</evidence>
<dbReference type="STRING" id="215637.A0A4Q0A0B6"/>
<dbReference type="InterPro" id="IPR019533">
    <property type="entry name" value="Peptidase_S26"/>
</dbReference>
<protein>
    <recommendedName>
        <fullName evidence="8">Peptidase S26 domain-containing protein</fullName>
    </recommendedName>
</protein>
<dbReference type="InterPro" id="IPR037730">
    <property type="entry name" value="IMP2"/>
</dbReference>
<evidence type="ECO:0000259" key="8">
    <source>
        <dbReference type="Pfam" id="PF10502"/>
    </source>
</evidence>
<dbReference type="PANTHER" id="PTHR46041">
    <property type="entry name" value="MITOCHONDRIAL INNER MEMBRANE PROTEASE SUBUNIT 2"/>
    <property type="match status" value="1"/>
</dbReference>
<dbReference type="PANTHER" id="PTHR46041:SF2">
    <property type="entry name" value="MITOCHONDRIAL INNER MEMBRANE PROTEASE SUBUNIT 2"/>
    <property type="match status" value="1"/>
</dbReference>
<dbReference type="GO" id="GO:0006627">
    <property type="term" value="P:protein processing involved in protein targeting to mitochondrion"/>
    <property type="evidence" value="ECO:0007669"/>
    <property type="project" value="InterPro"/>
</dbReference>
<accession>A0A4Q0A0B6</accession>
<keyword evidence="6 7" id="KW-0472">Membrane</keyword>
<dbReference type="GO" id="GO:0006465">
    <property type="term" value="P:signal peptide processing"/>
    <property type="evidence" value="ECO:0007669"/>
    <property type="project" value="InterPro"/>
</dbReference>
<evidence type="ECO:0000313" key="9">
    <source>
        <dbReference type="EMBL" id="RKP38550.1"/>
    </source>
</evidence>
<dbReference type="SUPFAM" id="SSF51306">
    <property type="entry name" value="LexA/Signal peptidase"/>
    <property type="match status" value="1"/>
</dbReference>
<evidence type="ECO:0000256" key="5">
    <source>
        <dbReference type="ARBA" id="ARBA00022989"/>
    </source>
</evidence>
<dbReference type="InterPro" id="IPR036286">
    <property type="entry name" value="LexA/Signal_pep-like_sf"/>
</dbReference>
<evidence type="ECO:0000256" key="7">
    <source>
        <dbReference type="SAM" id="Phobius"/>
    </source>
</evidence>
<name>A0A4Q0A0B6_9FUNG</name>
<keyword evidence="5 7" id="KW-1133">Transmembrane helix</keyword>
<dbReference type="AlphaFoldDB" id="A0A4Q0A0B6"/>
<evidence type="ECO:0000313" key="10">
    <source>
        <dbReference type="Proteomes" id="UP000268162"/>
    </source>
</evidence>
<dbReference type="GO" id="GO:0004252">
    <property type="term" value="F:serine-type endopeptidase activity"/>
    <property type="evidence" value="ECO:0007669"/>
    <property type="project" value="InterPro"/>
</dbReference>